<dbReference type="Pfam" id="PF01134">
    <property type="entry name" value="GIDA"/>
    <property type="match status" value="1"/>
</dbReference>
<dbReference type="InterPro" id="IPR020595">
    <property type="entry name" value="MnmG-rel_CS"/>
</dbReference>
<dbReference type="FunFam" id="1.10.150.570:FF:000001">
    <property type="entry name" value="tRNA uridine 5-carboxymethylaminomethyl modification enzyme MnmG"/>
    <property type="match status" value="1"/>
</dbReference>
<dbReference type="GO" id="GO:0050660">
    <property type="term" value="F:flavin adenine dinucleotide binding"/>
    <property type="evidence" value="ECO:0007669"/>
    <property type="project" value="UniProtKB-UniRule"/>
</dbReference>
<proteinExistence type="inferred from homology"/>
<gene>
    <name evidence="11 14" type="primary">mnmG</name>
    <name evidence="11" type="synonym">gidA</name>
    <name evidence="13" type="ORF">KUL25_16055</name>
    <name evidence="14" type="ORF">KUL25_16060</name>
</gene>
<keyword evidence="15" id="KW-1185">Reference proteome</keyword>
<comment type="similarity">
    <text evidence="3 11">Belongs to the MnmG family.</text>
</comment>
<evidence type="ECO:0000259" key="12">
    <source>
        <dbReference type="SMART" id="SM01228"/>
    </source>
</evidence>
<dbReference type="Gene3D" id="3.50.50.60">
    <property type="entry name" value="FAD/NAD(P)-binding domain"/>
    <property type="match status" value="2"/>
</dbReference>
<dbReference type="Gene3D" id="1.10.150.570">
    <property type="entry name" value="GidA associated domain, C-terminal subdomain"/>
    <property type="match status" value="1"/>
</dbReference>
<feature type="binding site" evidence="11">
    <location>
        <begin position="15"/>
        <end position="20"/>
    </location>
    <ligand>
        <name>FAD</name>
        <dbReference type="ChEBI" id="CHEBI:57692"/>
    </ligand>
</feature>
<evidence type="ECO:0000256" key="4">
    <source>
        <dbReference type="ARBA" id="ARBA00020461"/>
    </source>
</evidence>
<keyword evidence="11" id="KW-0963">Cytoplasm</keyword>
<sequence length="624" mass="66826">MFHVKHPDYDVIIVGGGHAGVEAADAACRAGARTALVTLRKDDLGVMSCNPAIGGLGKGHLVREIDALGGVMGLAADASGIQYRLLNRKKGAAVQGPRTQSDRELYKAAIQSHVGRIESLSVVGGEVSDLVMTSGAVAGVVLSDGQEIAARAVVLTTGTFLRGVIHIGDKSLSGGRFGANPAVKLAERLGELDLPLGRLKTGTPPRLAGRTINWDCLETQPADADPVFFSFLTTRTQARQVACGITHTNPVTHDIIEKNLARSAMYGGHIEGVGPRYCPSIEDKIVRFADKSSHQIFLEPEGLSSDVIYPNGISTSLPMDVQLDYVHSIKGLEHAEILQPGYAIEYDYIDPTCLNDRLGLQDYPGLFLAGQINGTTGYEEAAAQGLVAGLNAAFRALDKEGITFSRRDSYIGVLIDDLVTRGVSEPYRMFTSRAEYRLSLRADNADQRLSPLAANLDLLSDERLAAFDEKMARLASGQAILDEMRVTPKQATSAGMGVNPDGKKRSGSELLAFPSVALSDLVSLEPSLGDIDDATAKQLKIEATYAVYIERQNRDAVALKRDEAKPIPADFPYDSVVGLSNELRSKLSRVRPTSLGQAGRIDGMTPAALALILTKLRQLQRLSA</sequence>
<dbReference type="SMART" id="SM01228">
    <property type="entry name" value="GIDA_assoc_3"/>
    <property type="match status" value="1"/>
</dbReference>
<accession>A0A975YF47</accession>
<keyword evidence="7 11" id="KW-0274">FAD</keyword>
<dbReference type="Pfam" id="PF13932">
    <property type="entry name" value="SAM_GIDA_C"/>
    <property type="match status" value="1"/>
</dbReference>
<reference evidence="14 15" key="1">
    <citation type="submission" date="2021-07" db="EMBL/GenBank/DDBJ databases">
        <title>Karlodiniumbacter phycospheric gen. nov., sp. nov., a phycosphere bacterium isolated from karlodinium veneficum.</title>
        <authorList>
            <person name="Peng Y."/>
            <person name="Jiang L."/>
            <person name="Lee J."/>
        </authorList>
    </citation>
    <scope>NUCLEOTIDE SEQUENCE</scope>
    <source>
        <strain evidence="14 15">N5</strain>
    </source>
</reference>
<dbReference type="EMBL" id="CP078073">
    <property type="protein sequence ID" value="QXL86945.1"/>
    <property type="molecule type" value="Genomic_DNA"/>
</dbReference>
<dbReference type="InterPro" id="IPR047001">
    <property type="entry name" value="MnmG_C_subdom"/>
</dbReference>
<dbReference type="GO" id="GO:0005829">
    <property type="term" value="C:cytosol"/>
    <property type="evidence" value="ECO:0007669"/>
    <property type="project" value="TreeGrafter"/>
</dbReference>
<evidence type="ECO:0000256" key="3">
    <source>
        <dbReference type="ARBA" id="ARBA00007653"/>
    </source>
</evidence>
<evidence type="ECO:0000256" key="2">
    <source>
        <dbReference type="ARBA" id="ARBA00003717"/>
    </source>
</evidence>
<comment type="caution">
    <text evidence="11">Lacks conserved residue(s) required for the propagation of feature annotation.</text>
</comment>
<dbReference type="GO" id="GO:0030488">
    <property type="term" value="P:tRNA methylation"/>
    <property type="evidence" value="ECO:0007669"/>
    <property type="project" value="TreeGrafter"/>
</dbReference>
<dbReference type="PROSITE" id="PS01281">
    <property type="entry name" value="GIDA_2"/>
    <property type="match status" value="1"/>
</dbReference>
<dbReference type="AlphaFoldDB" id="A0A975YF47"/>
<dbReference type="FunFam" id="3.50.50.60:FF:000002">
    <property type="entry name" value="tRNA uridine 5-carboxymethylaminomethyl modification enzyme MnmG"/>
    <property type="match status" value="1"/>
</dbReference>
<dbReference type="InterPro" id="IPR049312">
    <property type="entry name" value="GIDA_C_N"/>
</dbReference>
<evidence type="ECO:0000256" key="5">
    <source>
        <dbReference type="ARBA" id="ARBA00022630"/>
    </source>
</evidence>
<evidence type="ECO:0000256" key="6">
    <source>
        <dbReference type="ARBA" id="ARBA00022694"/>
    </source>
</evidence>
<dbReference type="InterPro" id="IPR002218">
    <property type="entry name" value="MnmG-rel"/>
</dbReference>
<comment type="subcellular location">
    <subcellularLocation>
        <location evidence="11">Cytoplasm</location>
    </subcellularLocation>
</comment>
<keyword evidence="6 11" id="KW-0819">tRNA processing</keyword>
<dbReference type="PANTHER" id="PTHR11806">
    <property type="entry name" value="GLUCOSE INHIBITED DIVISION PROTEIN A"/>
    <property type="match status" value="1"/>
</dbReference>
<dbReference type="InterPro" id="IPR004416">
    <property type="entry name" value="MnmG"/>
</dbReference>
<evidence type="ECO:0000256" key="7">
    <source>
        <dbReference type="ARBA" id="ARBA00022827"/>
    </source>
</evidence>
<dbReference type="Proteomes" id="UP000693972">
    <property type="component" value="Unassembled WGS sequence"/>
</dbReference>
<dbReference type="EMBL" id="JAIMBW010000001">
    <property type="protein sequence ID" value="MBY4894271.1"/>
    <property type="molecule type" value="Genomic_DNA"/>
</dbReference>
<comment type="subunit">
    <text evidence="9 11">Homodimer. Heterotetramer of two MnmE and two MnmG subunits.</text>
</comment>
<keyword evidence="8 11" id="KW-0520">NAD</keyword>
<dbReference type="Pfam" id="PF21680">
    <property type="entry name" value="GIDA_C_1st"/>
    <property type="match status" value="1"/>
</dbReference>
<evidence type="ECO:0000256" key="8">
    <source>
        <dbReference type="ARBA" id="ARBA00023027"/>
    </source>
</evidence>
<name>A0A975YF47_9RHOB</name>
<dbReference type="InterPro" id="IPR026904">
    <property type="entry name" value="MnmG_C"/>
</dbReference>
<dbReference type="NCBIfam" id="TIGR00136">
    <property type="entry name" value="mnmG_gidA"/>
    <property type="match status" value="1"/>
</dbReference>
<keyword evidence="5 11" id="KW-0285">Flavoprotein</keyword>
<dbReference type="PANTHER" id="PTHR11806:SF0">
    <property type="entry name" value="PROTEIN MTO1 HOMOLOG, MITOCHONDRIAL"/>
    <property type="match status" value="1"/>
</dbReference>
<feature type="domain" description="tRNA uridine 5-carboxymethylaminomethyl modification enzyme C-terminal subdomain" evidence="12">
    <location>
        <begin position="543"/>
        <end position="614"/>
    </location>
</feature>
<evidence type="ECO:0000256" key="10">
    <source>
        <dbReference type="ARBA" id="ARBA00031800"/>
    </source>
</evidence>
<dbReference type="PROSITE" id="PS01280">
    <property type="entry name" value="GIDA_1"/>
    <property type="match status" value="1"/>
</dbReference>
<dbReference type="GO" id="GO:0002098">
    <property type="term" value="P:tRNA wobble uridine modification"/>
    <property type="evidence" value="ECO:0007669"/>
    <property type="project" value="InterPro"/>
</dbReference>
<dbReference type="InterPro" id="IPR044920">
    <property type="entry name" value="MnmG_C_subdom_sf"/>
</dbReference>
<organism evidence="14">
    <name type="scientific">Gymnodinialimonas phycosphaerae</name>
    <dbReference type="NCBI Taxonomy" id="2841589"/>
    <lineage>
        <taxon>Bacteria</taxon>
        <taxon>Pseudomonadati</taxon>
        <taxon>Pseudomonadota</taxon>
        <taxon>Alphaproteobacteria</taxon>
        <taxon>Rhodobacterales</taxon>
        <taxon>Paracoccaceae</taxon>
        <taxon>Gymnodinialimonas</taxon>
    </lineage>
</organism>
<evidence type="ECO:0000256" key="1">
    <source>
        <dbReference type="ARBA" id="ARBA00001974"/>
    </source>
</evidence>
<evidence type="ECO:0000313" key="14">
    <source>
        <dbReference type="EMBL" id="QXL86945.1"/>
    </source>
</evidence>
<dbReference type="InterPro" id="IPR040131">
    <property type="entry name" value="MnmG_N"/>
</dbReference>
<evidence type="ECO:0000256" key="11">
    <source>
        <dbReference type="HAMAP-Rule" id="MF_00129"/>
    </source>
</evidence>
<evidence type="ECO:0000313" key="15">
    <source>
        <dbReference type="Proteomes" id="UP000693972"/>
    </source>
</evidence>
<dbReference type="HAMAP" id="MF_00129">
    <property type="entry name" value="MnmG_GidA"/>
    <property type="match status" value="1"/>
</dbReference>
<protein>
    <recommendedName>
        <fullName evidence="4 11">tRNA uridine 5-carboxymethylaminomethyl modification enzyme MnmG</fullName>
    </recommendedName>
    <alternativeName>
        <fullName evidence="10 11">Glucose-inhibited division protein A</fullName>
    </alternativeName>
</protein>
<evidence type="ECO:0000313" key="13">
    <source>
        <dbReference type="EMBL" id="MBY4894271.1"/>
    </source>
</evidence>
<dbReference type="Gene3D" id="1.10.10.1800">
    <property type="entry name" value="tRNA uridine 5-carboxymethylaminomethyl modification enzyme MnmG/GidA"/>
    <property type="match status" value="1"/>
</dbReference>
<dbReference type="RefSeq" id="WP_257893861.1">
    <property type="nucleotide sequence ID" value="NZ_JAIMBW010000001.1"/>
</dbReference>
<evidence type="ECO:0000256" key="9">
    <source>
        <dbReference type="ARBA" id="ARBA00025948"/>
    </source>
</evidence>
<comment type="cofactor">
    <cofactor evidence="1 11">
        <name>FAD</name>
        <dbReference type="ChEBI" id="CHEBI:57692"/>
    </cofactor>
</comment>
<feature type="binding site" evidence="11">
    <location>
        <begin position="274"/>
        <end position="288"/>
    </location>
    <ligand>
        <name>NAD(+)</name>
        <dbReference type="ChEBI" id="CHEBI:57540"/>
    </ligand>
</feature>
<dbReference type="SUPFAM" id="SSF51905">
    <property type="entry name" value="FAD/NAD(P)-binding domain"/>
    <property type="match status" value="1"/>
</dbReference>
<dbReference type="InterPro" id="IPR036188">
    <property type="entry name" value="FAD/NAD-bd_sf"/>
</dbReference>
<comment type="function">
    <text evidence="2 11">NAD-binding protein involved in the addition of a carboxymethylaminomethyl (cmnm) group at the wobble position (U34) of certain tRNAs, forming tRNA-cmnm(5)s(2)U34.</text>
</comment>